<sequence>MKTWKGMVKLESWVTLLHGEPASMLLNLVARSWNAAAL</sequence>
<dbReference type="AlphaFoldDB" id="A0A239GNT2"/>
<reference evidence="1 2" key="1">
    <citation type="submission" date="2017-06" db="EMBL/GenBank/DDBJ databases">
        <authorList>
            <person name="Kim H.J."/>
            <person name="Triplett B.A."/>
        </authorList>
    </citation>
    <scope>NUCLEOTIDE SEQUENCE [LARGE SCALE GENOMIC DNA]</scope>
    <source>
        <strain evidence="1 2">DSM 18704</strain>
    </source>
</reference>
<protein>
    <submittedName>
        <fullName evidence="1">Uncharacterized protein</fullName>
    </submittedName>
</protein>
<keyword evidence="2" id="KW-1185">Reference proteome</keyword>
<evidence type="ECO:0000313" key="1">
    <source>
        <dbReference type="EMBL" id="SNS70631.1"/>
    </source>
</evidence>
<name>A0A239GNT2_9BACT</name>
<gene>
    <name evidence="1" type="ORF">SAMN05421770_1029</name>
</gene>
<proteinExistence type="predicted"/>
<evidence type="ECO:0000313" key="2">
    <source>
        <dbReference type="Proteomes" id="UP000198356"/>
    </source>
</evidence>
<organism evidence="1 2">
    <name type="scientific">Granulicella rosea</name>
    <dbReference type="NCBI Taxonomy" id="474952"/>
    <lineage>
        <taxon>Bacteria</taxon>
        <taxon>Pseudomonadati</taxon>
        <taxon>Acidobacteriota</taxon>
        <taxon>Terriglobia</taxon>
        <taxon>Terriglobales</taxon>
        <taxon>Acidobacteriaceae</taxon>
        <taxon>Granulicella</taxon>
    </lineage>
</organism>
<accession>A0A239GNT2</accession>
<dbReference type="Proteomes" id="UP000198356">
    <property type="component" value="Unassembled WGS sequence"/>
</dbReference>
<dbReference type="EMBL" id="FZOU01000002">
    <property type="protein sequence ID" value="SNS70631.1"/>
    <property type="molecule type" value="Genomic_DNA"/>
</dbReference>